<dbReference type="EMBL" id="FOLL01000035">
    <property type="protein sequence ID" value="SFC84108.1"/>
    <property type="molecule type" value="Genomic_DNA"/>
</dbReference>
<name>A0A1I1MLR3_9SPHI</name>
<evidence type="ECO:0000313" key="1">
    <source>
        <dbReference type="EMBL" id="SFC84108.1"/>
    </source>
</evidence>
<reference evidence="1 2" key="1">
    <citation type="submission" date="2016-10" db="EMBL/GenBank/DDBJ databases">
        <authorList>
            <person name="de Groot N.N."/>
        </authorList>
    </citation>
    <scope>NUCLEOTIDE SEQUENCE [LARGE SCALE GENOMIC DNA]</scope>
    <source>
        <strain evidence="1 2">DSM 22900</strain>
    </source>
</reference>
<proteinExistence type="predicted"/>
<accession>A0A1I1MLR3</accession>
<gene>
    <name evidence="1" type="ORF">SAMN05421747_1357</name>
</gene>
<protein>
    <submittedName>
        <fullName evidence="1">Uncharacterized protein</fullName>
    </submittedName>
</protein>
<dbReference type="OrthoDB" id="955741at2"/>
<dbReference type="AlphaFoldDB" id="A0A1I1MLR3"/>
<dbReference type="STRING" id="623281.SAMN05421747_1357"/>
<organism evidence="1 2">
    <name type="scientific">Parapedobacter composti</name>
    <dbReference type="NCBI Taxonomy" id="623281"/>
    <lineage>
        <taxon>Bacteria</taxon>
        <taxon>Pseudomonadati</taxon>
        <taxon>Bacteroidota</taxon>
        <taxon>Sphingobacteriia</taxon>
        <taxon>Sphingobacteriales</taxon>
        <taxon>Sphingobacteriaceae</taxon>
        <taxon>Parapedobacter</taxon>
    </lineage>
</organism>
<evidence type="ECO:0000313" key="2">
    <source>
        <dbReference type="Proteomes" id="UP000199577"/>
    </source>
</evidence>
<dbReference type="InterPro" id="IPR046167">
    <property type="entry name" value="DUF6169"/>
</dbReference>
<dbReference type="RefSeq" id="WP_090975210.1">
    <property type="nucleotide sequence ID" value="NZ_FOLL01000035.1"/>
</dbReference>
<dbReference type="Proteomes" id="UP000199577">
    <property type="component" value="Unassembled WGS sequence"/>
</dbReference>
<keyword evidence="2" id="KW-1185">Reference proteome</keyword>
<sequence>MQNRYDYSFDEETLTYNFITKNGITYRVAFVADESLSLVAEAVFDNIYQIVIEKASDSLEPLDNLVSKTVNAIIVRFFENVQHALLYVCSDSEHKAEIRYKAFDRWYRNSDYREYIVKVDNPVSYVIDGHPYTLYTSLLYHRDHPSIRSILDVYSQLEAILNAEK</sequence>
<dbReference type="Pfam" id="PF19666">
    <property type="entry name" value="DUF6169"/>
    <property type="match status" value="1"/>
</dbReference>